<feature type="domain" description="Chorismate-utilising enzyme C-terminal" evidence="3">
    <location>
        <begin position="207"/>
        <end position="460"/>
    </location>
</feature>
<proteinExistence type="predicted"/>
<dbReference type="SUPFAM" id="SSF56322">
    <property type="entry name" value="ADC synthase"/>
    <property type="match status" value="1"/>
</dbReference>
<dbReference type="InterPro" id="IPR005801">
    <property type="entry name" value="ADC_synthase"/>
</dbReference>
<gene>
    <name evidence="5" type="ORF">KKC1_04700</name>
</gene>
<dbReference type="PRINTS" id="PR00095">
    <property type="entry name" value="ANTSNTHASEI"/>
</dbReference>
<dbReference type="InterPro" id="IPR005802">
    <property type="entry name" value="ADC_synth_comp_1"/>
</dbReference>
<evidence type="ECO:0000313" key="6">
    <source>
        <dbReference type="Proteomes" id="UP000197032"/>
    </source>
</evidence>
<dbReference type="EC" id="2.6.1.85" evidence="1"/>
<evidence type="ECO:0000259" key="3">
    <source>
        <dbReference type="Pfam" id="PF00425"/>
    </source>
</evidence>
<evidence type="ECO:0000313" key="5">
    <source>
        <dbReference type="EMBL" id="GAW91308.1"/>
    </source>
</evidence>
<evidence type="ECO:0000259" key="4">
    <source>
        <dbReference type="Pfam" id="PF04715"/>
    </source>
</evidence>
<dbReference type="EMBL" id="BDGJ01000011">
    <property type="protein sequence ID" value="GAW91308.1"/>
    <property type="molecule type" value="Genomic_DNA"/>
</dbReference>
<protein>
    <recommendedName>
        <fullName evidence="1">aminodeoxychorismate synthase</fullName>
        <ecNumber evidence="1">2.6.1.85</ecNumber>
    </recommendedName>
</protein>
<accession>A0A1Z5HPD7</accession>
<dbReference type="GO" id="GO:0046820">
    <property type="term" value="F:4-amino-4-deoxychorismate synthase activity"/>
    <property type="evidence" value="ECO:0007669"/>
    <property type="project" value="UniProtKB-EC"/>
</dbReference>
<dbReference type="RefSeq" id="WP_088552872.1">
    <property type="nucleotide sequence ID" value="NZ_BDGJ01000011.1"/>
</dbReference>
<comment type="caution">
    <text evidence="5">The sequence shown here is derived from an EMBL/GenBank/DDBJ whole genome shotgun (WGS) entry which is preliminary data.</text>
</comment>
<organism evidence="5 6">
    <name type="scientific">Calderihabitans maritimus</name>
    <dbReference type="NCBI Taxonomy" id="1246530"/>
    <lineage>
        <taxon>Bacteria</taxon>
        <taxon>Bacillati</taxon>
        <taxon>Bacillota</taxon>
        <taxon>Clostridia</taxon>
        <taxon>Neomoorellales</taxon>
        <taxon>Calderihabitantaceae</taxon>
        <taxon>Calderihabitans</taxon>
    </lineage>
</organism>
<reference evidence="6" key="1">
    <citation type="journal article" date="2017" name="Appl. Environ. Microbiol.">
        <title>Genomic analysis of Calderihabitans maritimus KKC1, a thermophilic hydrogenogenic carboxydotrophic bacterium isolated from marine sediment.</title>
        <authorList>
            <person name="Omae K."/>
            <person name="Yoneda Y."/>
            <person name="Fukuyama Y."/>
            <person name="Yoshida T."/>
            <person name="Sako Y."/>
        </authorList>
    </citation>
    <scope>NUCLEOTIDE SEQUENCE [LARGE SCALE GENOMIC DNA]</scope>
    <source>
        <strain evidence="6">KKC1</strain>
    </source>
</reference>
<dbReference type="AlphaFoldDB" id="A0A1Z5HPD7"/>
<dbReference type="GO" id="GO:0000162">
    <property type="term" value="P:L-tryptophan biosynthetic process"/>
    <property type="evidence" value="ECO:0007669"/>
    <property type="project" value="TreeGrafter"/>
</dbReference>
<dbReference type="OrthoDB" id="9803598at2"/>
<dbReference type="NCBIfam" id="TIGR00553">
    <property type="entry name" value="pabB"/>
    <property type="match status" value="1"/>
</dbReference>
<dbReference type="InterPro" id="IPR010118">
    <property type="entry name" value="Para-NH2Bz/anthranilate_synth"/>
</dbReference>
<dbReference type="Proteomes" id="UP000197032">
    <property type="component" value="Unassembled WGS sequence"/>
</dbReference>
<dbReference type="PANTHER" id="PTHR11236">
    <property type="entry name" value="AMINOBENZOATE/ANTHRANILATE SYNTHASE"/>
    <property type="match status" value="1"/>
</dbReference>
<dbReference type="Pfam" id="PF04715">
    <property type="entry name" value="Anth_synt_I_N"/>
    <property type="match status" value="1"/>
</dbReference>
<dbReference type="InterPro" id="IPR006805">
    <property type="entry name" value="Anth_synth_I_N"/>
</dbReference>
<sequence>MDYTPLVKKVSLPPKPQLFYRCLRKGSHPFLLESALFHPEIGRYSFVGSDPFLIFKSKGSSIELYENGRVCRHSGNPFDYLQKLLKRFQTKPLPAFPPFLGGAVGYFGYDLGWHLEKLPNEALDDLKLPDCYLAFYDRVVAVDHQTGEVFLASTGYPLADDSERERRAVERLKELEALLKELPMEEDKIEEPVNKQEPVALNSHFTEEEYCRAVQRAKDYIAAGDIFQVNLSQRFDAPLTISPWELYARLSRINPAPFAALLEFEGVAVVSASPERFLKLEGDRVETRPIKGTRPRGQDQVSDRQLREELWNSEKDRAELVMIVDLERNDLGRVCRFGSVKVEELFRLEEYATVFHLVSTISGRLQPGKDIVSVLKATFPGGSITGAPKIRAMEIIEELEPVKRGIYTGSLGYIDFSGRADLNIVIRTFIIKDNRAYFQAGGGIVADSVPQKEYQETLDKAKALMNALGI</sequence>
<dbReference type="Gene3D" id="3.60.120.10">
    <property type="entry name" value="Anthranilate synthase"/>
    <property type="match status" value="1"/>
</dbReference>
<dbReference type="InterPro" id="IPR019999">
    <property type="entry name" value="Anth_synth_I-like"/>
</dbReference>
<feature type="domain" description="Anthranilate synthase component I N-terminal" evidence="4">
    <location>
        <begin position="19"/>
        <end position="151"/>
    </location>
</feature>
<dbReference type="PANTHER" id="PTHR11236:SF50">
    <property type="entry name" value="AMINODEOXYCHORISMATE SYNTHASE COMPONENT 1"/>
    <property type="match status" value="1"/>
</dbReference>
<keyword evidence="2" id="KW-0808">Transferase</keyword>
<evidence type="ECO:0000256" key="2">
    <source>
        <dbReference type="ARBA" id="ARBA00022679"/>
    </source>
</evidence>
<dbReference type="NCBIfam" id="TIGR01824">
    <property type="entry name" value="PabB-clade2"/>
    <property type="match status" value="1"/>
</dbReference>
<keyword evidence="6" id="KW-1185">Reference proteome</keyword>
<dbReference type="GO" id="GO:0009396">
    <property type="term" value="P:folic acid-containing compound biosynthetic process"/>
    <property type="evidence" value="ECO:0007669"/>
    <property type="project" value="InterPro"/>
</dbReference>
<dbReference type="Pfam" id="PF00425">
    <property type="entry name" value="Chorismate_bind"/>
    <property type="match status" value="1"/>
</dbReference>
<name>A0A1Z5HPD7_9FIRM</name>
<evidence type="ECO:0000256" key="1">
    <source>
        <dbReference type="ARBA" id="ARBA00013139"/>
    </source>
</evidence>
<dbReference type="InterPro" id="IPR015890">
    <property type="entry name" value="Chorismate_C"/>
</dbReference>